<evidence type="ECO:0000256" key="1">
    <source>
        <dbReference type="SAM" id="MobiDB-lite"/>
    </source>
</evidence>
<comment type="caution">
    <text evidence="3">The sequence shown here is derived from an EMBL/GenBank/DDBJ whole genome shotgun (WGS) entry which is preliminary data.</text>
</comment>
<name>A0A3N0E6L2_9ACTN</name>
<proteinExistence type="predicted"/>
<evidence type="ECO:0000259" key="2">
    <source>
        <dbReference type="PROSITE" id="PS50112"/>
    </source>
</evidence>
<sequence>MFGLSERTLLRDGRLIPSALVLSHPEQRERLRRNLETALDSTVVAGDPTFDRILDGRAWRGEYRHALDVGGRALVLVTSTWGPGSLLGGRPELLPALLRELPVDEYRVAFAAHPNTWHTHGMWQVRTWLAECERAGLAVLPPRAGWQAALVAADHVIGDHGSVTFYGAALGTHTMLATFPHEELDPASPVAEFGRNARTLVHGRPLADQLAEDAAHHTPARFTAATDRLTSMPGASGPTLRTLCYDLMGLAEPATRVRTTPPEPPEPQPLTWPARAPVGPLLVTANGDASEVRVTRYPAELAIDSDLPLDRPHLVVDAAEPDSTWHGRADVLVRRHAGGAASHTWIAETLRTHPACRIAAVPTEGACLVGTRNGSVFELTREGEAGIPPDALVSAFWRAHAQRDLGSGESVKVTLGTRRAVLRITRVLE</sequence>
<dbReference type="AlphaFoldDB" id="A0A3N0E6L2"/>
<dbReference type="OrthoDB" id="3661391at2"/>
<accession>A0A3N0E6L2</accession>
<dbReference type="InterPro" id="IPR000014">
    <property type="entry name" value="PAS"/>
</dbReference>
<gene>
    <name evidence="3" type="ORF">EFW17_15790</name>
</gene>
<dbReference type="EMBL" id="RJMB01000016">
    <property type="protein sequence ID" value="RNL83465.1"/>
    <property type="molecule type" value="Genomic_DNA"/>
</dbReference>
<dbReference type="RefSeq" id="WP_123202172.1">
    <property type="nucleotide sequence ID" value="NZ_RJMB01000016.1"/>
</dbReference>
<feature type="compositionally biased region" description="Pro residues" evidence="1">
    <location>
        <begin position="261"/>
        <end position="270"/>
    </location>
</feature>
<evidence type="ECO:0000313" key="3">
    <source>
        <dbReference type="EMBL" id="RNL83465.1"/>
    </source>
</evidence>
<dbReference type="Proteomes" id="UP000269198">
    <property type="component" value="Unassembled WGS sequence"/>
</dbReference>
<organism evidence="3 4">
    <name type="scientific">Halostreptopolyspora alba</name>
    <dbReference type="NCBI Taxonomy" id="2487137"/>
    <lineage>
        <taxon>Bacteria</taxon>
        <taxon>Bacillati</taxon>
        <taxon>Actinomycetota</taxon>
        <taxon>Actinomycetes</taxon>
        <taxon>Streptosporangiales</taxon>
        <taxon>Nocardiopsidaceae</taxon>
        <taxon>Halostreptopolyspora</taxon>
    </lineage>
</organism>
<reference evidence="3 4" key="1">
    <citation type="submission" date="2018-11" db="EMBL/GenBank/DDBJ databases">
        <title>The genome draft of YIM 96095.</title>
        <authorList>
            <person name="Tang S.-K."/>
            <person name="Chunyu W.-X."/>
            <person name="Feng Y.-Z."/>
        </authorList>
    </citation>
    <scope>NUCLEOTIDE SEQUENCE [LARGE SCALE GENOMIC DNA]</scope>
    <source>
        <strain evidence="3 4">YIM 96095</strain>
    </source>
</reference>
<feature type="region of interest" description="Disordered" evidence="1">
    <location>
        <begin position="256"/>
        <end position="275"/>
    </location>
</feature>
<feature type="domain" description="PAS" evidence="2">
    <location>
        <begin position="1"/>
        <end position="42"/>
    </location>
</feature>
<keyword evidence="4" id="KW-1185">Reference proteome</keyword>
<protein>
    <recommendedName>
        <fullName evidence="2">PAS domain-containing protein</fullName>
    </recommendedName>
</protein>
<dbReference type="PROSITE" id="PS50112">
    <property type="entry name" value="PAS"/>
    <property type="match status" value="1"/>
</dbReference>
<evidence type="ECO:0000313" key="4">
    <source>
        <dbReference type="Proteomes" id="UP000269198"/>
    </source>
</evidence>